<dbReference type="PANTHER" id="PTHR32305">
    <property type="match status" value="1"/>
</dbReference>
<dbReference type="InterPro" id="IPR006530">
    <property type="entry name" value="YD"/>
</dbReference>
<evidence type="ECO:0000313" key="1">
    <source>
        <dbReference type="EMBL" id="STM39107.1"/>
    </source>
</evidence>
<dbReference type="AlphaFoldDB" id="A0A377DTS8"/>
<dbReference type="Proteomes" id="UP000254429">
    <property type="component" value="Unassembled WGS sequence"/>
</dbReference>
<reference evidence="1 2" key="1">
    <citation type="submission" date="2018-06" db="EMBL/GenBank/DDBJ databases">
        <authorList>
            <consortium name="Pathogen Informatics"/>
            <person name="Doyle S."/>
        </authorList>
    </citation>
    <scope>NUCLEOTIDE SEQUENCE [LARGE SCALE GENOMIC DNA]</scope>
    <source>
        <strain evidence="1 2">NCTC8500</strain>
    </source>
</reference>
<dbReference type="NCBIfam" id="TIGR01643">
    <property type="entry name" value="YD_repeat_2x"/>
    <property type="match status" value="2"/>
</dbReference>
<proteinExistence type="predicted"/>
<dbReference type="InterPro" id="IPR050708">
    <property type="entry name" value="T6SS_VgrG/RHS"/>
</dbReference>
<accession>A0A377DTS8</accession>
<sequence length="99" mass="10959">MKTRYEYNAAGDLTAVITPDGNRSETQYDAWGKAVSTTQGGLTRSMEYDAAGRVISLTNENGSHSDFSYDALDRLVQQGGFDGRTQRYHYDLTGKTHAE</sequence>
<protein>
    <submittedName>
        <fullName evidence="1">RhsD element protein</fullName>
    </submittedName>
</protein>
<dbReference type="PANTHER" id="PTHR32305:SF15">
    <property type="entry name" value="PROTEIN RHSA-RELATED"/>
    <property type="match status" value="1"/>
</dbReference>
<organism evidence="1 2">
    <name type="scientific">Escherichia coli</name>
    <dbReference type="NCBI Taxonomy" id="562"/>
    <lineage>
        <taxon>Bacteria</taxon>
        <taxon>Pseudomonadati</taxon>
        <taxon>Pseudomonadota</taxon>
        <taxon>Gammaproteobacteria</taxon>
        <taxon>Enterobacterales</taxon>
        <taxon>Enterobacteriaceae</taxon>
        <taxon>Escherichia</taxon>
    </lineage>
</organism>
<dbReference type="Pfam" id="PF05593">
    <property type="entry name" value="RHS_repeat"/>
    <property type="match status" value="2"/>
</dbReference>
<gene>
    <name evidence="1" type="primary">rhsD_1</name>
    <name evidence="1" type="ORF">NCTC8500_02906</name>
</gene>
<name>A0A377DTS8_ECOLX</name>
<dbReference type="Gene3D" id="2.180.10.10">
    <property type="entry name" value="RHS repeat-associated core"/>
    <property type="match status" value="1"/>
</dbReference>
<evidence type="ECO:0000313" key="2">
    <source>
        <dbReference type="Proteomes" id="UP000254429"/>
    </source>
</evidence>
<dbReference type="EMBL" id="UGFG01000001">
    <property type="protein sequence ID" value="STM39107.1"/>
    <property type="molecule type" value="Genomic_DNA"/>
</dbReference>
<dbReference type="InterPro" id="IPR031325">
    <property type="entry name" value="RHS_repeat"/>
</dbReference>